<evidence type="ECO:0000256" key="1">
    <source>
        <dbReference type="ARBA" id="ARBA00004606"/>
    </source>
</evidence>
<evidence type="ECO:0000256" key="3">
    <source>
        <dbReference type="ARBA" id="ARBA00022676"/>
    </source>
</evidence>
<evidence type="ECO:0000256" key="2">
    <source>
        <dbReference type="ARBA" id="ARBA00004922"/>
    </source>
</evidence>
<evidence type="ECO:0000256" key="8">
    <source>
        <dbReference type="ARBA" id="ARBA00023136"/>
    </source>
</evidence>
<dbReference type="AlphaFoldDB" id="A0AAN9ARK2"/>
<dbReference type="GO" id="GO:0016020">
    <property type="term" value="C:membrane"/>
    <property type="evidence" value="ECO:0007669"/>
    <property type="project" value="UniProtKB-SubCell"/>
</dbReference>
<feature type="transmembrane region" description="Helical" evidence="11">
    <location>
        <begin position="12"/>
        <end position="32"/>
    </location>
</feature>
<protein>
    <submittedName>
        <fullName evidence="12">Uncharacterized protein</fullName>
    </submittedName>
</protein>
<dbReference type="Pfam" id="PF02485">
    <property type="entry name" value="Branch"/>
    <property type="match status" value="1"/>
</dbReference>
<dbReference type="PANTHER" id="PTHR19297:SF185">
    <property type="entry name" value="BETA-1,3-GALACTOSYL-O-GLYCOSYL-GLYCOPROTEIN BETA-1,6-N-ACETYLGLUCOSAMINYLTRANSFERASE 3"/>
    <property type="match status" value="1"/>
</dbReference>
<evidence type="ECO:0000256" key="6">
    <source>
        <dbReference type="ARBA" id="ARBA00022968"/>
    </source>
</evidence>
<keyword evidence="6" id="KW-0735">Signal-anchor</keyword>
<dbReference type="InterPro" id="IPR003406">
    <property type="entry name" value="Glyco_trans_14"/>
</dbReference>
<evidence type="ECO:0000313" key="13">
    <source>
        <dbReference type="Proteomes" id="UP001374579"/>
    </source>
</evidence>
<evidence type="ECO:0000313" key="12">
    <source>
        <dbReference type="EMBL" id="KAK7091826.1"/>
    </source>
</evidence>
<reference evidence="12 13" key="1">
    <citation type="submission" date="2024-02" db="EMBL/GenBank/DDBJ databases">
        <title>Chromosome-scale genome assembly of the rough periwinkle Littorina saxatilis.</title>
        <authorList>
            <person name="De Jode A."/>
            <person name="Faria R."/>
            <person name="Formenti G."/>
            <person name="Sims Y."/>
            <person name="Smith T.P."/>
            <person name="Tracey A."/>
            <person name="Wood J.M.D."/>
            <person name="Zagrodzka Z.B."/>
            <person name="Johannesson K."/>
            <person name="Butlin R.K."/>
            <person name="Leder E.H."/>
        </authorList>
    </citation>
    <scope>NUCLEOTIDE SEQUENCE [LARGE SCALE GENOMIC DNA]</scope>
    <source>
        <strain evidence="12">Snail1</strain>
        <tissue evidence="12">Muscle</tissue>
    </source>
</reference>
<keyword evidence="4" id="KW-0808">Transferase</keyword>
<dbReference type="PANTHER" id="PTHR19297">
    <property type="entry name" value="GLYCOSYLTRANSFERASE 14 FAMILY MEMBER"/>
    <property type="match status" value="1"/>
</dbReference>
<comment type="similarity">
    <text evidence="10">Belongs to the glycosyltransferase 14 family.</text>
</comment>
<gene>
    <name evidence="12" type="ORF">V1264_009459</name>
</gene>
<proteinExistence type="inferred from homology"/>
<keyword evidence="7 11" id="KW-1133">Transmembrane helix</keyword>
<evidence type="ECO:0000256" key="9">
    <source>
        <dbReference type="ARBA" id="ARBA00023180"/>
    </source>
</evidence>
<keyword evidence="9" id="KW-0325">Glycoprotein</keyword>
<name>A0AAN9ARK2_9CAEN</name>
<comment type="caution">
    <text evidence="12">The sequence shown here is derived from an EMBL/GenBank/DDBJ whole genome shotgun (WGS) entry which is preliminary data.</text>
</comment>
<sequence length="634" mass="72741">MGKVLRKRMAGLYVVVVYILLLSFYTVTFQAASRQSGCQGDDKESCPLQQERRNFQRLFERGSFPNSGGNFKNLSQRKASYEEDSLDFAERNIALQPENYEAVEFLDNDLKKVGEHSTISKKSSTIFPLMDADDSFVDNDPPRGLDEKRILIGKSLSGNPSEVKQGKSQVLNIKQEGTFGHHTEVKQGKSQVLNIKQEGTFGHHTEVKQGKSQVLNIKQEGTFGHHTEVKQGTIPDFKPKPERTVGIREFPPLYRPVLPNGLNCSRVWHGDGQETRRAKQEMNDTSAARRPPGFYGTITDNCQLYPKQNGFILNVSQEEREFPLAFSMMVYKDAEQLERLLRAVYRPHNAYCVHADLKTKPDVLLQIRAIIKCLPNVIESPRQIDVKWGKFSVLEPELICMQALWRMRSKWKYLINLTGQEFPLKTNKELVKILTAYKGANDILGERPKERNKWRWQKAKSPPPHNIIVAKGPVHVAASRGFVDFLLHYSYARDFLAWTKRTAIPDETFFATLNNMHQFGVPGSYTGNITSKRRIMLNRFKIWDTSNRTCGGKFLRNICHFGLEEVAGLSRSRHFVANKFSYDFYPLAYDCMEQWYFDRVRREEKTGVADIDTRYYSNLELVKHAYRGSAGNGP</sequence>
<keyword evidence="13" id="KW-1185">Reference proteome</keyword>
<evidence type="ECO:0000256" key="5">
    <source>
        <dbReference type="ARBA" id="ARBA00022692"/>
    </source>
</evidence>
<dbReference type="Proteomes" id="UP001374579">
    <property type="component" value="Unassembled WGS sequence"/>
</dbReference>
<evidence type="ECO:0000256" key="10">
    <source>
        <dbReference type="ARBA" id="ARBA00038150"/>
    </source>
</evidence>
<dbReference type="GO" id="GO:0008375">
    <property type="term" value="F:acetylglucosaminyltransferase activity"/>
    <property type="evidence" value="ECO:0007669"/>
    <property type="project" value="TreeGrafter"/>
</dbReference>
<keyword evidence="8 11" id="KW-0472">Membrane</keyword>
<organism evidence="12 13">
    <name type="scientific">Littorina saxatilis</name>
    <dbReference type="NCBI Taxonomy" id="31220"/>
    <lineage>
        <taxon>Eukaryota</taxon>
        <taxon>Metazoa</taxon>
        <taxon>Spiralia</taxon>
        <taxon>Lophotrochozoa</taxon>
        <taxon>Mollusca</taxon>
        <taxon>Gastropoda</taxon>
        <taxon>Caenogastropoda</taxon>
        <taxon>Littorinimorpha</taxon>
        <taxon>Littorinoidea</taxon>
        <taxon>Littorinidae</taxon>
        <taxon>Littorina</taxon>
    </lineage>
</organism>
<accession>A0AAN9ARK2</accession>
<keyword evidence="3" id="KW-0328">Glycosyltransferase</keyword>
<comment type="subcellular location">
    <subcellularLocation>
        <location evidence="1">Membrane</location>
        <topology evidence="1">Single-pass type II membrane protein</topology>
    </subcellularLocation>
</comment>
<comment type="pathway">
    <text evidence="2">Protein modification; protein glycosylation.</text>
</comment>
<dbReference type="EMBL" id="JBAMIC010000022">
    <property type="protein sequence ID" value="KAK7091826.1"/>
    <property type="molecule type" value="Genomic_DNA"/>
</dbReference>
<evidence type="ECO:0000256" key="7">
    <source>
        <dbReference type="ARBA" id="ARBA00022989"/>
    </source>
</evidence>
<evidence type="ECO:0000256" key="4">
    <source>
        <dbReference type="ARBA" id="ARBA00022679"/>
    </source>
</evidence>
<keyword evidence="5 11" id="KW-0812">Transmembrane</keyword>
<evidence type="ECO:0000256" key="11">
    <source>
        <dbReference type="SAM" id="Phobius"/>
    </source>
</evidence>